<sequence>MLRDKVRTSTTLSINEIYPTIQGEGLLVGSPCLMVRFQGCNIRCPWCDQPSALVFKRPNTDLSTLLEEIKRHPHKHIVLTGGEPLAQPNLHLLVYELIQEGYFVQIETNGTLWNENLKVVEDRIHITCSPKWTANWYVHPSVLKNAKELKFVVDDNFSSHILKRSEFLPFLEKGLVVLQPEGNKEKFLQKALKIQTDLLEEGYTVRVLPQLHKLIGLK</sequence>
<keyword evidence="3 8" id="KW-0479">Metal-binding</keyword>
<evidence type="ECO:0000256" key="3">
    <source>
        <dbReference type="ARBA" id="ARBA00022723"/>
    </source>
</evidence>
<evidence type="ECO:0000256" key="6">
    <source>
        <dbReference type="ARBA" id="ARBA00023014"/>
    </source>
</evidence>
<keyword evidence="1 8" id="KW-0004">4Fe-4S</keyword>
<protein>
    <recommendedName>
        <fullName evidence="8">7-carboxy-7-deazaguanine synthase</fullName>
        <shortName evidence="8">CDG synthase</shortName>
        <ecNumber evidence="8">4.3.99.3</ecNumber>
    </recommendedName>
    <alternativeName>
        <fullName evidence="8">Queuosine biosynthesis protein QueE</fullName>
    </alternativeName>
</protein>
<keyword evidence="6 8" id="KW-0411">Iron-sulfur</keyword>
<feature type="binding site" evidence="8">
    <location>
        <position position="82"/>
    </location>
    <ligand>
        <name>S-adenosyl-L-methionine</name>
        <dbReference type="ChEBI" id="CHEBI:59789"/>
    </ligand>
</feature>
<evidence type="ECO:0000256" key="1">
    <source>
        <dbReference type="ARBA" id="ARBA00022485"/>
    </source>
</evidence>
<feature type="binding site" evidence="8">
    <location>
        <position position="47"/>
    </location>
    <ligand>
        <name>[4Fe-4S] cluster</name>
        <dbReference type="ChEBI" id="CHEBI:49883"/>
        <note>4Fe-4S-S-AdoMet</note>
    </ligand>
</feature>
<dbReference type="EMBL" id="OBEN01000001">
    <property type="protein sequence ID" value="SNZ11679.1"/>
    <property type="molecule type" value="Genomic_DNA"/>
</dbReference>
<dbReference type="PANTHER" id="PTHR42836:SF1">
    <property type="entry name" value="7-CARBOXY-7-DEAZAGUANINE SYNTHASE"/>
    <property type="match status" value="1"/>
</dbReference>
<feature type="binding site" evidence="8">
    <location>
        <begin position="129"/>
        <end position="131"/>
    </location>
    <ligand>
        <name>S-adenosyl-L-methionine</name>
        <dbReference type="ChEBI" id="CHEBI:59789"/>
    </ligand>
</feature>
<dbReference type="EC" id="4.3.99.3" evidence="8"/>
<dbReference type="Proteomes" id="UP000218627">
    <property type="component" value="Unassembled WGS sequence"/>
</dbReference>
<keyword evidence="5 8" id="KW-0408">Iron</keyword>
<evidence type="ECO:0000313" key="10">
    <source>
        <dbReference type="EMBL" id="SNZ11679.1"/>
    </source>
</evidence>
<comment type="cofactor">
    <cofactor evidence="8">
        <name>S-adenosyl-L-methionine</name>
        <dbReference type="ChEBI" id="CHEBI:59789"/>
    </cofactor>
    <text evidence="8">Binds 1 S-adenosyl-L-methionine per subunit.</text>
</comment>
<dbReference type="GO" id="GO:0051539">
    <property type="term" value="F:4 iron, 4 sulfur cluster binding"/>
    <property type="evidence" value="ECO:0007669"/>
    <property type="project" value="UniProtKB-UniRule"/>
</dbReference>
<accession>A0A285NQF2</accession>
<evidence type="ECO:0000256" key="7">
    <source>
        <dbReference type="ARBA" id="ARBA00023239"/>
    </source>
</evidence>
<dbReference type="GO" id="GO:0016840">
    <property type="term" value="F:carbon-nitrogen lyase activity"/>
    <property type="evidence" value="ECO:0007669"/>
    <property type="project" value="UniProtKB-UniRule"/>
</dbReference>
<comment type="subunit">
    <text evidence="8">Homodimer.</text>
</comment>
<dbReference type="Gene3D" id="3.20.20.70">
    <property type="entry name" value="Aldolase class I"/>
    <property type="match status" value="1"/>
</dbReference>
<dbReference type="PIRSF" id="PIRSF000370">
    <property type="entry name" value="QueE"/>
    <property type="match status" value="1"/>
</dbReference>
<feature type="binding site" evidence="8">
    <location>
        <begin position="46"/>
        <end position="48"/>
    </location>
    <ligand>
        <name>S-adenosyl-L-methionine</name>
        <dbReference type="ChEBI" id="CHEBI:59789"/>
    </ligand>
</feature>
<feature type="domain" description="Radical SAM core" evidence="9">
    <location>
        <begin position="27"/>
        <end position="218"/>
    </location>
</feature>
<dbReference type="CDD" id="cd01335">
    <property type="entry name" value="Radical_SAM"/>
    <property type="match status" value="1"/>
</dbReference>
<evidence type="ECO:0000256" key="4">
    <source>
        <dbReference type="ARBA" id="ARBA00022842"/>
    </source>
</evidence>
<comment type="caution">
    <text evidence="8">Lacks conserved residue(s) required for the propagation of feature annotation.</text>
</comment>
<keyword evidence="7 8" id="KW-0456">Lyase</keyword>
<comment type="cofactor">
    <cofactor evidence="8">
        <name>[4Fe-4S] cluster</name>
        <dbReference type="ChEBI" id="CHEBI:49883"/>
    </cofactor>
    <text evidence="8">Binds 1 [4Fe-4S] cluster. The cluster is coordinated with 3 cysteines and an exchangeable S-adenosyl-L-methionine.</text>
</comment>
<evidence type="ECO:0000259" key="9">
    <source>
        <dbReference type="PROSITE" id="PS51918"/>
    </source>
</evidence>
<dbReference type="InterPro" id="IPR013785">
    <property type="entry name" value="Aldolase_TIM"/>
</dbReference>
<proteinExistence type="inferred from homology"/>
<dbReference type="RefSeq" id="WP_096600369.1">
    <property type="nucleotide sequence ID" value="NZ_OBEN01000001.1"/>
</dbReference>
<keyword evidence="4 8" id="KW-0460">Magnesium</keyword>
<dbReference type="HAMAP" id="MF_00917">
    <property type="entry name" value="QueE"/>
    <property type="match status" value="1"/>
</dbReference>
<comment type="cofactor">
    <cofactor evidence="8">
        <name>Mg(2+)</name>
        <dbReference type="ChEBI" id="CHEBI:18420"/>
    </cofactor>
</comment>
<gene>
    <name evidence="8" type="primary">queE</name>
    <name evidence="10" type="ORF">SAMN06265353_0304</name>
</gene>
<dbReference type="PANTHER" id="PTHR42836">
    <property type="entry name" value="7-CARBOXY-7-DEAZAGUANINE SYNTHASE"/>
    <property type="match status" value="1"/>
</dbReference>
<comment type="pathway">
    <text evidence="8">Purine metabolism; 7-cyano-7-deazaguanine biosynthesis.</text>
</comment>
<comment type="catalytic activity">
    <reaction evidence="8">
        <text>6-carboxy-5,6,7,8-tetrahydropterin + H(+) = 7-carboxy-7-carbaguanine + NH4(+)</text>
        <dbReference type="Rhea" id="RHEA:27974"/>
        <dbReference type="ChEBI" id="CHEBI:15378"/>
        <dbReference type="ChEBI" id="CHEBI:28938"/>
        <dbReference type="ChEBI" id="CHEBI:61032"/>
        <dbReference type="ChEBI" id="CHEBI:61036"/>
        <dbReference type="EC" id="4.3.99.3"/>
    </reaction>
</comment>
<dbReference type="GO" id="GO:1904047">
    <property type="term" value="F:S-adenosyl-L-methionine binding"/>
    <property type="evidence" value="ECO:0007669"/>
    <property type="project" value="UniProtKB-UniRule"/>
</dbReference>
<comment type="similarity">
    <text evidence="8">Belongs to the radical SAM superfamily. 7-carboxy-7-deazaguanine synthase family.</text>
</comment>
<feature type="binding site" evidence="8">
    <location>
        <position position="80"/>
    </location>
    <ligand>
        <name>substrate</name>
    </ligand>
</feature>
<dbReference type="OrthoDB" id="9792276at2"/>
<feature type="binding site" evidence="8">
    <location>
        <begin position="21"/>
        <end position="23"/>
    </location>
    <ligand>
        <name>substrate</name>
    </ligand>
</feature>
<evidence type="ECO:0000256" key="5">
    <source>
        <dbReference type="ARBA" id="ARBA00023004"/>
    </source>
</evidence>
<keyword evidence="8" id="KW-0671">Queuosine biosynthesis</keyword>
<dbReference type="GO" id="GO:0008616">
    <property type="term" value="P:tRNA queuosine(34) biosynthetic process"/>
    <property type="evidence" value="ECO:0007669"/>
    <property type="project" value="UniProtKB-UniRule"/>
</dbReference>
<feature type="binding site" evidence="8">
    <location>
        <position position="36"/>
    </location>
    <ligand>
        <name>substrate</name>
    </ligand>
</feature>
<dbReference type="PROSITE" id="PS51918">
    <property type="entry name" value="RADICAL_SAM"/>
    <property type="match status" value="1"/>
</dbReference>
<comment type="function">
    <text evidence="8">Catalyzes the complex heterocyclic radical-mediated conversion of 6-carboxy-5,6,7,8-tetrahydropterin (CPH4) to 7-carboxy-7-deazaguanine (CDG), a step common to the biosynthetic pathways of all 7-deazapurine-containing compounds.</text>
</comment>
<dbReference type="SFLD" id="SFLDS00029">
    <property type="entry name" value="Radical_SAM"/>
    <property type="match status" value="1"/>
</dbReference>
<dbReference type="SUPFAM" id="SSF102114">
    <property type="entry name" value="Radical SAM enzymes"/>
    <property type="match status" value="1"/>
</dbReference>
<evidence type="ECO:0000256" key="8">
    <source>
        <dbReference type="HAMAP-Rule" id="MF_00917"/>
    </source>
</evidence>
<dbReference type="Pfam" id="PF04055">
    <property type="entry name" value="Radical_SAM"/>
    <property type="match status" value="1"/>
</dbReference>
<dbReference type="InterPro" id="IPR007197">
    <property type="entry name" value="rSAM"/>
</dbReference>
<feature type="binding site" evidence="8">
    <location>
        <position position="44"/>
    </location>
    <ligand>
        <name>[4Fe-4S] cluster</name>
        <dbReference type="ChEBI" id="CHEBI:49883"/>
        <note>4Fe-4S-S-AdoMet</note>
    </ligand>
</feature>
<keyword evidence="11" id="KW-1185">Reference proteome</keyword>
<reference evidence="11" key="1">
    <citation type="submission" date="2017-09" db="EMBL/GenBank/DDBJ databases">
        <authorList>
            <person name="Varghese N."/>
            <person name="Submissions S."/>
        </authorList>
    </citation>
    <scope>NUCLEOTIDE SEQUENCE [LARGE SCALE GENOMIC DNA]</scope>
    <source>
        <strain evidence="11">DSM 2913</strain>
    </source>
</reference>
<dbReference type="GO" id="GO:0000287">
    <property type="term" value="F:magnesium ion binding"/>
    <property type="evidence" value="ECO:0007669"/>
    <property type="project" value="UniProtKB-UniRule"/>
</dbReference>
<dbReference type="InterPro" id="IPR024924">
    <property type="entry name" value="7-CO-7-deazaguanine_synth-like"/>
</dbReference>
<organism evidence="10 11">
    <name type="scientific">Hydrogenobacter hydrogenophilus</name>
    <dbReference type="NCBI Taxonomy" id="35835"/>
    <lineage>
        <taxon>Bacteria</taxon>
        <taxon>Pseudomonadati</taxon>
        <taxon>Aquificota</taxon>
        <taxon>Aquificia</taxon>
        <taxon>Aquificales</taxon>
        <taxon>Aquificaceae</taxon>
        <taxon>Hydrogenobacter</taxon>
    </lineage>
</organism>
<dbReference type="UniPathway" id="UPA00391"/>
<feature type="binding site" evidence="8">
    <location>
        <position position="40"/>
    </location>
    <ligand>
        <name>[4Fe-4S] cluster</name>
        <dbReference type="ChEBI" id="CHEBI:49883"/>
        <note>4Fe-4S-S-AdoMet</note>
    </ligand>
</feature>
<evidence type="ECO:0000256" key="2">
    <source>
        <dbReference type="ARBA" id="ARBA00022691"/>
    </source>
</evidence>
<dbReference type="AlphaFoldDB" id="A0A285NQF2"/>
<name>A0A285NQF2_9AQUI</name>
<keyword evidence="2 8" id="KW-0949">S-adenosyl-L-methionine</keyword>
<evidence type="ECO:0000313" key="11">
    <source>
        <dbReference type="Proteomes" id="UP000218627"/>
    </source>
</evidence>
<dbReference type="InterPro" id="IPR058240">
    <property type="entry name" value="rSAM_sf"/>
</dbReference>